<dbReference type="InterPro" id="IPR017972">
    <property type="entry name" value="Cyt_P450_CS"/>
</dbReference>
<name>A0A9P7V044_9AGAR</name>
<dbReference type="GO" id="GO:0016705">
    <property type="term" value="F:oxidoreductase activity, acting on paired donors, with incorporation or reduction of molecular oxygen"/>
    <property type="evidence" value="ECO:0007669"/>
    <property type="project" value="InterPro"/>
</dbReference>
<evidence type="ECO:0000256" key="5">
    <source>
        <dbReference type="ARBA" id="ARBA00023004"/>
    </source>
</evidence>
<dbReference type="InterPro" id="IPR036396">
    <property type="entry name" value="Cyt_P450_sf"/>
</dbReference>
<evidence type="ECO:0000256" key="7">
    <source>
        <dbReference type="PIRSR" id="PIRSR602401-1"/>
    </source>
</evidence>
<evidence type="ECO:0000256" key="3">
    <source>
        <dbReference type="ARBA" id="ARBA00022723"/>
    </source>
</evidence>
<dbReference type="SUPFAM" id="SSF48264">
    <property type="entry name" value="Cytochrome P450"/>
    <property type="match status" value="1"/>
</dbReference>
<keyword evidence="6 8" id="KW-0503">Monooxygenase</keyword>
<dbReference type="OrthoDB" id="1470350at2759"/>
<evidence type="ECO:0000256" key="8">
    <source>
        <dbReference type="RuleBase" id="RU000461"/>
    </source>
</evidence>
<sequence length="537" mass="61259">MTIFRSFYSPILQTNIDTSKLIYAFLIIIVIERTVAFRKACRTINDLPGIRSPFSPLGPLGAIMGTTWWQTGPDMLWIRKKELYRTQETLSVVPWLYGSPIIYTTNMDVMKQFISTSGLFVKADEAMMGPNMYGQNVFTTEGAEWRKHRRVMGPAFSHSLYRMVWDESSKTYREMVSAEGWSEKKTVDVPVTQVATFKFALVVIGLCAFGFDFKWTEPPTTSEGEMSIQEAMRIVIDNFLYLIFTPSWLRLLPSFKHLQKAYDQLGQFMKNQVQVRREEIHGYVGGEYTRKDMFSMLVQANESEAGKNKLEDSELIGNVFVMLFAGHETTANSLATTLAFLSIHQDAQDEVVQQIIDVVGYERDPAFEDYSKLNKVLAAFYEALRLFPSGFMLLRVMGEDAVISIPNPRGQEGTQPCPIPKGTWVIVDMIGVHRNPRYFEEPEKYKPSRWHGIPNDSEQFTAFSAGSRACIGRKFATTEAVCFLTMFLRDWKVEPLLRAGETVEGWKTRVVDAKVGFTLGIKDVPVRLIRRERHSGT</sequence>
<evidence type="ECO:0000256" key="4">
    <source>
        <dbReference type="ARBA" id="ARBA00023002"/>
    </source>
</evidence>
<keyword evidence="5 7" id="KW-0408">Iron</keyword>
<dbReference type="InterPro" id="IPR050196">
    <property type="entry name" value="Cytochrome_P450_Monoox"/>
</dbReference>
<evidence type="ECO:0000256" key="6">
    <source>
        <dbReference type="ARBA" id="ARBA00023033"/>
    </source>
</evidence>
<dbReference type="Proteomes" id="UP001049176">
    <property type="component" value="Chromosome 2"/>
</dbReference>
<comment type="similarity">
    <text evidence="1 8">Belongs to the cytochrome P450 family.</text>
</comment>
<dbReference type="InterPro" id="IPR002401">
    <property type="entry name" value="Cyt_P450_E_grp-I"/>
</dbReference>
<keyword evidence="10" id="KW-1185">Reference proteome</keyword>
<evidence type="ECO:0000313" key="10">
    <source>
        <dbReference type="Proteomes" id="UP001049176"/>
    </source>
</evidence>
<reference evidence="9" key="1">
    <citation type="journal article" date="2021" name="Genome Biol. Evol.">
        <title>The assembled and annotated genome of the fairy-ring fungus Marasmius oreades.</title>
        <authorList>
            <person name="Hiltunen M."/>
            <person name="Ament-Velasquez S.L."/>
            <person name="Johannesson H."/>
        </authorList>
    </citation>
    <scope>NUCLEOTIDE SEQUENCE</scope>
    <source>
        <strain evidence="9">03SP1</strain>
    </source>
</reference>
<evidence type="ECO:0000256" key="2">
    <source>
        <dbReference type="ARBA" id="ARBA00022617"/>
    </source>
</evidence>
<comment type="cofactor">
    <cofactor evidence="7">
        <name>heme</name>
        <dbReference type="ChEBI" id="CHEBI:30413"/>
    </cofactor>
</comment>
<dbReference type="GO" id="GO:0005506">
    <property type="term" value="F:iron ion binding"/>
    <property type="evidence" value="ECO:0007669"/>
    <property type="project" value="InterPro"/>
</dbReference>
<keyword evidence="4 8" id="KW-0560">Oxidoreductase</keyword>
<evidence type="ECO:0000313" key="9">
    <source>
        <dbReference type="EMBL" id="KAG7097881.1"/>
    </source>
</evidence>
<dbReference type="GO" id="GO:0020037">
    <property type="term" value="F:heme binding"/>
    <property type="evidence" value="ECO:0007669"/>
    <property type="project" value="InterPro"/>
</dbReference>
<dbReference type="EMBL" id="CM032182">
    <property type="protein sequence ID" value="KAG7097881.1"/>
    <property type="molecule type" value="Genomic_DNA"/>
</dbReference>
<dbReference type="AlphaFoldDB" id="A0A9P7V044"/>
<dbReference type="PANTHER" id="PTHR24291:SF50">
    <property type="entry name" value="BIFUNCTIONAL ALBAFLAVENONE MONOOXYGENASE_TERPENE SYNTHASE"/>
    <property type="match status" value="1"/>
</dbReference>
<evidence type="ECO:0008006" key="11">
    <source>
        <dbReference type="Google" id="ProtNLM"/>
    </source>
</evidence>
<accession>A0A9P7V044</accession>
<dbReference type="PRINTS" id="PR00463">
    <property type="entry name" value="EP450I"/>
</dbReference>
<keyword evidence="2 7" id="KW-0349">Heme</keyword>
<feature type="binding site" description="axial binding residue" evidence="7">
    <location>
        <position position="470"/>
    </location>
    <ligand>
        <name>heme</name>
        <dbReference type="ChEBI" id="CHEBI:30413"/>
    </ligand>
    <ligandPart>
        <name>Fe</name>
        <dbReference type="ChEBI" id="CHEBI:18248"/>
    </ligandPart>
</feature>
<dbReference type="InterPro" id="IPR001128">
    <property type="entry name" value="Cyt_P450"/>
</dbReference>
<dbReference type="KEGG" id="more:E1B28_005193"/>
<protein>
    <recommendedName>
        <fullName evidence="11">Cytochrome P450</fullName>
    </recommendedName>
</protein>
<dbReference type="GeneID" id="66074269"/>
<dbReference type="PRINTS" id="PR00385">
    <property type="entry name" value="P450"/>
</dbReference>
<organism evidence="9 10">
    <name type="scientific">Marasmius oreades</name>
    <name type="common">fairy-ring Marasmius</name>
    <dbReference type="NCBI Taxonomy" id="181124"/>
    <lineage>
        <taxon>Eukaryota</taxon>
        <taxon>Fungi</taxon>
        <taxon>Dikarya</taxon>
        <taxon>Basidiomycota</taxon>
        <taxon>Agaricomycotina</taxon>
        <taxon>Agaricomycetes</taxon>
        <taxon>Agaricomycetidae</taxon>
        <taxon>Agaricales</taxon>
        <taxon>Marasmiineae</taxon>
        <taxon>Marasmiaceae</taxon>
        <taxon>Marasmius</taxon>
    </lineage>
</organism>
<dbReference type="PROSITE" id="PS00086">
    <property type="entry name" value="CYTOCHROME_P450"/>
    <property type="match status" value="1"/>
</dbReference>
<comment type="caution">
    <text evidence="9">The sequence shown here is derived from an EMBL/GenBank/DDBJ whole genome shotgun (WGS) entry which is preliminary data.</text>
</comment>
<proteinExistence type="inferred from homology"/>
<dbReference type="RefSeq" id="XP_043014351.1">
    <property type="nucleotide sequence ID" value="XM_043149743.1"/>
</dbReference>
<evidence type="ECO:0000256" key="1">
    <source>
        <dbReference type="ARBA" id="ARBA00010617"/>
    </source>
</evidence>
<dbReference type="PANTHER" id="PTHR24291">
    <property type="entry name" value="CYTOCHROME P450 FAMILY 4"/>
    <property type="match status" value="1"/>
</dbReference>
<dbReference type="Pfam" id="PF00067">
    <property type="entry name" value="p450"/>
    <property type="match status" value="1"/>
</dbReference>
<gene>
    <name evidence="9" type="ORF">E1B28_005193</name>
</gene>
<dbReference type="GO" id="GO:0004497">
    <property type="term" value="F:monooxygenase activity"/>
    <property type="evidence" value="ECO:0007669"/>
    <property type="project" value="UniProtKB-KW"/>
</dbReference>
<dbReference type="Gene3D" id="1.10.630.10">
    <property type="entry name" value="Cytochrome P450"/>
    <property type="match status" value="1"/>
</dbReference>
<keyword evidence="3 7" id="KW-0479">Metal-binding</keyword>